<evidence type="ECO:0000313" key="2">
    <source>
        <dbReference type="Proteomes" id="UP000076510"/>
    </source>
</evidence>
<dbReference type="RefSeq" id="WP_048003634.1">
    <property type="nucleotide sequence ID" value="NZ_CP047095.1"/>
</dbReference>
<dbReference type="PANTHER" id="PTHR34980">
    <property type="entry name" value="INNER MEMBRANE PROTEIN-RELATED-RELATED"/>
    <property type="match status" value="1"/>
</dbReference>
<gene>
    <name evidence="1" type="ORF">AV649_03435</name>
</gene>
<dbReference type="Pfam" id="PF05656">
    <property type="entry name" value="DUF805"/>
    <property type="match status" value="1"/>
</dbReference>
<dbReference type="PANTHER" id="PTHR34980:SF2">
    <property type="entry name" value="INNER MEMBRANE PROTEIN YHAH-RELATED"/>
    <property type="match status" value="1"/>
</dbReference>
<dbReference type="Proteomes" id="UP000076510">
    <property type="component" value="Unassembled WGS sequence"/>
</dbReference>
<proteinExistence type="predicted"/>
<evidence type="ECO:0000313" key="1">
    <source>
        <dbReference type="EMBL" id="KZE45262.1"/>
    </source>
</evidence>
<dbReference type="AlphaFoldDB" id="A0A0J5SJ61"/>
<sequence>MSWFLKGLKQYADFRGRARRQEYWMFTLFSFILGAILYSLLFIGIAMDSMGMIVFGLILFIIYVLALFVPTLAVTVRRLHDTGRSGVWYFINFVPFAGGIILLVFCCLDSENGNNQWGTNPKNSGSAIEAI</sequence>
<dbReference type="EMBL" id="LQQY01000034">
    <property type="protein sequence ID" value="KZE45262.1"/>
    <property type="molecule type" value="Genomic_DNA"/>
</dbReference>
<dbReference type="GO" id="GO:0005886">
    <property type="term" value="C:plasma membrane"/>
    <property type="evidence" value="ECO:0007669"/>
    <property type="project" value="TreeGrafter"/>
</dbReference>
<dbReference type="OrthoDB" id="9812349at2"/>
<name>A0A0J5SJ61_9BACI</name>
<dbReference type="InterPro" id="IPR008523">
    <property type="entry name" value="DUF805"/>
</dbReference>
<reference evidence="2" key="1">
    <citation type="submission" date="2016-01" db="EMBL/GenBank/DDBJ databases">
        <title>Whole genome sequencing of Bhargavaea cecembensis T14.</title>
        <authorList>
            <person name="Hong K.W."/>
        </authorList>
    </citation>
    <scope>NUCLEOTIDE SEQUENCE [LARGE SCALE GENOMIC DNA]</scope>
    <source>
        <strain evidence="2">M19</strain>
    </source>
</reference>
<dbReference type="PATRIC" id="fig|189381.10.peg.3542"/>
<accession>A0A0J5SJ61</accession>
<protein>
    <submittedName>
        <fullName evidence="1">Uncharacterized protein</fullName>
    </submittedName>
</protein>
<comment type="caution">
    <text evidence="1">The sequence shown here is derived from an EMBL/GenBank/DDBJ whole genome shotgun (WGS) entry which is preliminary data.</text>
</comment>
<organism evidence="1 2">
    <name type="scientific">Rossellomorea marisflavi</name>
    <dbReference type="NCBI Taxonomy" id="189381"/>
    <lineage>
        <taxon>Bacteria</taxon>
        <taxon>Bacillati</taxon>
        <taxon>Bacillota</taxon>
        <taxon>Bacilli</taxon>
        <taxon>Bacillales</taxon>
        <taxon>Bacillaceae</taxon>
        <taxon>Rossellomorea</taxon>
    </lineage>
</organism>